<feature type="transmembrane region" description="Helical" evidence="1">
    <location>
        <begin position="128"/>
        <end position="150"/>
    </location>
</feature>
<reference evidence="2" key="1">
    <citation type="submission" date="2022-10" db="EMBL/GenBank/DDBJ databases">
        <title>Culturing micro-colonial fungi from biological soil crusts in the Mojave desert and describing Neophaeococcomyces mojavensis, and introducing the new genera and species Taxawa tesnikishii.</title>
        <authorList>
            <person name="Kurbessoian T."/>
            <person name="Stajich J.E."/>
        </authorList>
    </citation>
    <scope>NUCLEOTIDE SEQUENCE</scope>
    <source>
        <strain evidence="2">TK_35</strain>
    </source>
</reference>
<keyword evidence="1" id="KW-0812">Transmembrane</keyword>
<evidence type="ECO:0000256" key="1">
    <source>
        <dbReference type="SAM" id="Phobius"/>
    </source>
</evidence>
<organism evidence="2">
    <name type="scientific">Knufia peltigerae</name>
    <dbReference type="NCBI Taxonomy" id="1002370"/>
    <lineage>
        <taxon>Eukaryota</taxon>
        <taxon>Fungi</taxon>
        <taxon>Dikarya</taxon>
        <taxon>Ascomycota</taxon>
        <taxon>Pezizomycotina</taxon>
        <taxon>Eurotiomycetes</taxon>
        <taxon>Chaetothyriomycetidae</taxon>
        <taxon>Chaetothyriales</taxon>
        <taxon>Trichomeriaceae</taxon>
        <taxon>Knufia</taxon>
    </lineage>
</organism>
<proteinExistence type="predicted"/>
<accession>A0AA39CV18</accession>
<dbReference type="EMBL" id="JAPDRN010000057">
    <property type="protein sequence ID" value="KAJ9631427.1"/>
    <property type="molecule type" value="Genomic_DNA"/>
</dbReference>
<evidence type="ECO:0000313" key="2">
    <source>
        <dbReference type="EMBL" id="KAJ9631427.1"/>
    </source>
</evidence>
<feature type="transmembrane region" description="Helical" evidence="1">
    <location>
        <begin position="12"/>
        <end position="32"/>
    </location>
</feature>
<dbReference type="AlphaFoldDB" id="A0AA39CV18"/>
<feature type="transmembrane region" description="Helical" evidence="1">
    <location>
        <begin position="156"/>
        <end position="179"/>
    </location>
</feature>
<comment type="caution">
    <text evidence="2">The sequence shown here is derived from an EMBL/GenBank/DDBJ whole genome shotgun (WGS) entry which is preliminary data.</text>
</comment>
<gene>
    <name evidence="2" type="ORF">H2204_008154</name>
</gene>
<protein>
    <submittedName>
        <fullName evidence="2">Uncharacterized protein</fullName>
    </submittedName>
</protein>
<name>A0AA39CV18_9EURO</name>
<sequence>MAAWQTLMVSTPGLALVAPMAAGALAILRWGISRHDAQFAKRKEFLQNWKDPDALDDLSIEVLVRQLTGTYLPALLVRRVCRRKRSEITKTLMSLATIWSLVDWHSDSGTASWKKSARSHPVRFAKGLLLTMAYFSLGTLGATALTFVILKQPAMIIAFGSAAWGLLLIGLAFAALWTAEPWETAAKSSDALLDLANDETPLFDLKCTSCTLQSQT</sequence>
<keyword evidence="1" id="KW-1133">Transmembrane helix</keyword>
<keyword evidence="1" id="KW-0472">Membrane</keyword>